<reference evidence="1 2" key="1">
    <citation type="submission" date="2019-11" db="EMBL/GenBank/DDBJ databases">
        <authorList>
            <person name="Criscuolo A."/>
        </authorList>
    </citation>
    <scope>NUCLEOTIDE SEQUENCE [LARGE SCALE GENOMIC DNA]</scope>
    <source>
        <strain evidence="1">CIP111667</strain>
    </source>
</reference>
<dbReference type="SUPFAM" id="SSF143100">
    <property type="entry name" value="TTHA1013/TTHA0281-like"/>
    <property type="match status" value="1"/>
</dbReference>
<comment type="caution">
    <text evidence="1">The sequence shown here is derived from an EMBL/GenBank/DDBJ whole genome shotgun (WGS) entry which is preliminary data.</text>
</comment>
<evidence type="ECO:0000313" key="1">
    <source>
        <dbReference type="EMBL" id="VZO36059.1"/>
    </source>
</evidence>
<dbReference type="InterPro" id="IPR035069">
    <property type="entry name" value="TTHA1013/TTHA0281-like"/>
</dbReference>
<dbReference type="RefSeq" id="WP_156740084.1">
    <property type="nucleotide sequence ID" value="NZ_CACRYJ010000017.1"/>
</dbReference>
<proteinExistence type="predicted"/>
<dbReference type="Proteomes" id="UP000419743">
    <property type="component" value="Unassembled WGS sequence"/>
</dbReference>
<keyword evidence="2" id="KW-1185">Reference proteome</keyword>
<gene>
    <name evidence="1" type="ORF">HALOF300_01263</name>
</gene>
<organism evidence="1 2">
    <name type="scientific">Occultella aeris</name>
    <dbReference type="NCBI Taxonomy" id="2761496"/>
    <lineage>
        <taxon>Bacteria</taxon>
        <taxon>Bacillati</taxon>
        <taxon>Actinomycetota</taxon>
        <taxon>Actinomycetes</taxon>
        <taxon>Micrococcales</taxon>
        <taxon>Ruaniaceae</taxon>
        <taxon>Occultella</taxon>
    </lineage>
</organism>
<protein>
    <recommendedName>
        <fullName evidence="3">Antitoxin HicB</fullName>
    </recommendedName>
</protein>
<evidence type="ECO:0000313" key="2">
    <source>
        <dbReference type="Proteomes" id="UP000419743"/>
    </source>
</evidence>
<accession>A0A7M4DGL6</accession>
<name>A0A7M4DGL6_9MICO</name>
<evidence type="ECO:0008006" key="3">
    <source>
        <dbReference type="Google" id="ProtNLM"/>
    </source>
</evidence>
<sequence length="125" mass="13503">MKVTAVATRTGEWWAIQVPEVPGVFTQAKRLEQVPDTVADAVATMLEVPADSVDVEVRPVLGQGLEDLVRGAREAVAEATTAQERASTQMRLAVSTLRVRLTTRDVAAVLGVTHQRVSQLDKSAR</sequence>
<dbReference type="EMBL" id="CACRYJ010000017">
    <property type="protein sequence ID" value="VZO36059.1"/>
    <property type="molecule type" value="Genomic_DNA"/>
</dbReference>
<dbReference type="AlphaFoldDB" id="A0A7M4DGL6"/>